<dbReference type="AlphaFoldDB" id="M1V6U5"/>
<reference evidence="2 3" key="2">
    <citation type="journal article" date="2007" name="BMC Biol.">
        <title>A 100%-complete sequence reveals unusually simple genomic features in the hot-spring red alga Cyanidioschyzon merolae.</title>
        <authorList>
            <person name="Nozaki H."/>
            <person name="Takano H."/>
            <person name="Misumi O."/>
            <person name="Terasawa K."/>
            <person name="Matsuzaki M."/>
            <person name="Maruyama S."/>
            <person name="Nishida K."/>
            <person name="Yagisawa F."/>
            <person name="Yoshida Y."/>
            <person name="Fujiwara T."/>
            <person name="Takio S."/>
            <person name="Tamura K."/>
            <person name="Chung S.J."/>
            <person name="Nakamura S."/>
            <person name="Kuroiwa H."/>
            <person name="Tanaka K."/>
            <person name="Sato N."/>
            <person name="Kuroiwa T."/>
        </authorList>
    </citation>
    <scope>NUCLEOTIDE SEQUENCE [LARGE SCALE GENOMIC DNA]</scope>
    <source>
        <strain evidence="2 3">10D</strain>
    </source>
</reference>
<reference evidence="2 3" key="1">
    <citation type="journal article" date="2004" name="Nature">
        <title>Genome sequence of the ultrasmall unicellular red alga Cyanidioschyzon merolae 10D.</title>
        <authorList>
            <person name="Matsuzaki M."/>
            <person name="Misumi O."/>
            <person name="Shin-i T."/>
            <person name="Maruyama S."/>
            <person name="Takahara M."/>
            <person name="Miyagishima S."/>
            <person name="Mori T."/>
            <person name="Nishida K."/>
            <person name="Yagisawa F."/>
            <person name="Nishida K."/>
            <person name="Yoshida Y."/>
            <person name="Nishimura Y."/>
            <person name="Nakao S."/>
            <person name="Kobayashi T."/>
            <person name="Momoyama Y."/>
            <person name="Higashiyama T."/>
            <person name="Minoda A."/>
            <person name="Sano M."/>
            <person name="Nomoto H."/>
            <person name="Oishi K."/>
            <person name="Hayashi H."/>
            <person name="Ohta F."/>
            <person name="Nishizaka S."/>
            <person name="Haga S."/>
            <person name="Miura S."/>
            <person name="Morishita T."/>
            <person name="Kabeya Y."/>
            <person name="Terasawa K."/>
            <person name="Suzuki Y."/>
            <person name="Ishii Y."/>
            <person name="Asakawa S."/>
            <person name="Takano H."/>
            <person name="Ohta N."/>
            <person name="Kuroiwa H."/>
            <person name="Tanaka K."/>
            <person name="Shimizu N."/>
            <person name="Sugano S."/>
            <person name="Sato N."/>
            <person name="Nozaki H."/>
            <person name="Ogasawara N."/>
            <person name="Kohara Y."/>
            <person name="Kuroiwa T."/>
        </authorList>
    </citation>
    <scope>NUCLEOTIDE SEQUENCE [LARGE SCALE GENOMIC DNA]</scope>
    <source>
        <strain evidence="2 3">10D</strain>
    </source>
</reference>
<sequence>MCLRVPVLVFGTSCSAHTRKHRQIRRCLCNPNRVSFGCATRAAAACSAHADTCTLDTQFGHYRGPGSGPCQTGISTLCVALDRCQCESSCAIAFVLISRSARVSYKDSVHCACTMSRRHALGSVVLLVLLLVGIRCCISAAVWPRSEIDTALLEEVLGSVRVTESHDHESMEGVPSPLPSTPPVYDMNRTATVVITGTQVVNSNGAGEGPYAYGLGISFLSGIRYATVYPNNDPGSFRLINATALLKNNSFLYFIYYKSPIAQYSAENSAGRATVADLYTENQTNPDFVSAAVMIKRLRTTTGNHGEFSATFSVFDPHNTSALPNIPNSLLDFGVLGIQNVPCENAGISC</sequence>
<protein>
    <submittedName>
        <fullName evidence="2">Uncharacterized protein</fullName>
    </submittedName>
</protein>
<evidence type="ECO:0000313" key="2">
    <source>
        <dbReference type="EMBL" id="BAM82510.1"/>
    </source>
</evidence>
<evidence type="ECO:0000256" key="1">
    <source>
        <dbReference type="SAM" id="Phobius"/>
    </source>
</evidence>
<dbReference type="OrthoDB" id="10409305at2759"/>
<dbReference type="Proteomes" id="UP000007014">
    <property type="component" value="Chromosome 18"/>
</dbReference>
<accession>M1V6U5</accession>
<keyword evidence="3" id="KW-1185">Reference proteome</keyword>
<evidence type="ECO:0000313" key="3">
    <source>
        <dbReference type="Proteomes" id="UP000007014"/>
    </source>
</evidence>
<dbReference type="EMBL" id="AP006500">
    <property type="protein sequence ID" value="BAM82510.1"/>
    <property type="molecule type" value="Genomic_DNA"/>
</dbReference>
<name>M1V6U5_CYAM1</name>
<organism evidence="2 3">
    <name type="scientific">Cyanidioschyzon merolae (strain NIES-3377 / 10D)</name>
    <name type="common">Unicellular red alga</name>
    <dbReference type="NCBI Taxonomy" id="280699"/>
    <lineage>
        <taxon>Eukaryota</taxon>
        <taxon>Rhodophyta</taxon>
        <taxon>Bangiophyceae</taxon>
        <taxon>Cyanidiales</taxon>
        <taxon>Cyanidiaceae</taxon>
        <taxon>Cyanidioschyzon</taxon>
    </lineage>
</organism>
<dbReference type="HOGENOM" id="CLU_793117_0_0_1"/>
<keyword evidence="1" id="KW-0812">Transmembrane</keyword>
<keyword evidence="1" id="KW-1133">Transmembrane helix</keyword>
<dbReference type="RefSeq" id="XP_005538546.1">
    <property type="nucleotide sequence ID" value="XM_005538489.1"/>
</dbReference>
<dbReference type="Gramene" id="CMR295CT">
    <property type="protein sequence ID" value="CMR295CT"/>
    <property type="gene ID" value="CMR295C"/>
</dbReference>
<feature type="transmembrane region" description="Helical" evidence="1">
    <location>
        <begin position="124"/>
        <end position="143"/>
    </location>
</feature>
<keyword evidence="1" id="KW-0472">Membrane</keyword>
<dbReference type="KEGG" id="cme:CYME_CMR295C"/>
<proteinExistence type="predicted"/>
<gene>
    <name evidence="2" type="ORF">CYME_CMR295C</name>
</gene>
<dbReference type="GeneID" id="16996910"/>